<dbReference type="Pfam" id="PF09849">
    <property type="entry name" value="DUF2076"/>
    <property type="match status" value="1"/>
</dbReference>
<feature type="region of interest" description="Disordered" evidence="1">
    <location>
        <begin position="227"/>
        <end position="261"/>
    </location>
</feature>
<dbReference type="OrthoDB" id="122910at2"/>
<organism evidence="2 3">
    <name type="scientific">Methylovirgula ligni</name>
    <dbReference type="NCBI Taxonomy" id="569860"/>
    <lineage>
        <taxon>Bacteria</taxon>
        <taxon>Pseudomonadati</taxon>
        <taxon>Pseudomonadota</taxon>
        <taxon>Alphaproteobacteria</taxon>
        <taxon>Hyphomicrobiales</taxon>
        <taxon>Beijerinckiaceae</taxon>
        <taxon>Methylovirgula</taxon>
    </lineage>
</organism>
<proteinExistence type="predicted"/>
<dbReference type="RefSeq" id="WP_115835068.1">
    <property type="nucleotide sequence ID" value="NZ_CP025086.1"/>
</dbReference>
<feature type="region of interest" description="Disordered" evidence="1">
    <location>
        <begin position="75"/>
        <end position="160"/>
    </location>
</feature>
<evidence type="ECO:0000256" key="1">
    <source>
        <dbReference type="SAM" id="MobiDB-lite"/>
    </source>
</evidence>
<protein>
    <recommendedName>
        <fullName evidence="4">DUF2076 family protein</fullName>
    </recommendedName>
</protein>
<feature type="compositionally biased region" description="Pro residues" evidence="1">
    <location>
        <begin position="104"/>
        <end position="118"/>
    </location>
</feature>
<dbReference type="Proteomes" id="UP000256900">
    <property type="component" value="Unassembled WGS sequence"/>
</dbReference>
<dbReference type="EMBL" id="QUMO01000001">
    <property type="protein sequence ID" value="REF89276.1"/>
    <property type="molecule type" value="Genomic_DNA"/>
</dbReference>
<dbReference type="InterPro" id="IPR018648">
    <property type="entry name" value="DUF2076"/>
</dbReference>
<comment type="caution">
    <text evidence="2">The sequence shown here is derived from an EMBL/GenBank/DDBJ whole genome shotgun (WGS) entry which is preliminary data.</text>
</comment>
<reference evidence="2 3" key="1">
    <citation type="submission" date="2018-08" db="EMBL/GenBank/DDBJ databases">
        <title>Genomic Encyclopedia of Type Strains, Phase IV (KMG-IV): sequencing the most valuable type-strain genomes for metagenomic binning, comparative biology and taxonomic classification.</title>
        <authorList>
            <person name="Goeker M."/>
        </authorList>
    </citation>
    <scope>NUCLEOTIDE SEQUENCE [LARGE SCALE GENOMIC DNA]</scope>
    <source>
        <strain evidence="2 3">BW863</strain>
    </source>
</reference>
<evidence type="ECO:0008006" key="4">
    <source>
        <dbReference type="Google" id="ProtNLM"/>
    </source>
</evidence>
<sequence length="261" mass="25969">MSPEERQLLNGLFDRIKGSANVPRDPEAEALIANAVRSQPYAPYFLAQAVLVQDQALQAASQRLEELQAQVEALQQGQGQGQQQPASGGFLNSLGSIFGGGPSAAPPPPPRPGQPLPGGPSGGPWGQETQAPRGYAPPQSYPPQGGAPWGSPPPGGGGFLSGALQGAAGVAGGVLLADSIRNLFGGHAGGLGGLGIGGLGGLGGLGTGLGTTAPGLGTGGETIVNNYYDDTGRNDANDANFYDDSSSNSDPGSNDDGSFDV</sequence>
<accession>A0A3D9ZCT6</accession>
<evidence type="ECO:0000313" key="3">
    <source>
        <dbReference type="Proteomes" id="UP000256900"/>
    </source>
</evidence>
<feature type="compositionally biased region" description="Low complexity" evidence="1">
    <location>
        <begin position="75"/>
        <end position="86"/>
    </location>
</feature>
<dbReference type="AlphaFoldDB" id="A0A3D9ZCT6"/>
<name>A0A3D9ZCT6_9HYPH</name>
<keyword evidence="3" id="KW-1185">Reference proteome</keyword>
<feature type="compositionally biased region" description="Low complexity" evidence="1">
    <location>
        <begin position="243"/>
        <end position="261"/>
    </location>
</feature>
<gene>
    <name evidence="2" type="ORF">DES32_0495</name>
</gene>
<evidence type="ECO:0000313" key="2">
    <source>
        <dbReference type="EMBL" id="REF89276.1"/>
    </source>
</evidence>